<proteinExistence type="predicted"/>
<feature type="region of interest" description="Disordered" evidence="1">
    <location>
        <begin position="385"/>
        <end position="419"/>
    </location>
</feature>
<reference evidence="2" key="1">
    <citation type="journal article" date="2020" name="BMC Genomics">
        <title>Correction to: Identification and distribution of gene clusters required for synthesis of sphingolipid metabolism inhibitors in diverse species of the filamentous fungus Fusarium.</title>
        <authorList>
            <person name="Kim H.S."/>
            <person name="Lohmar J.M."/>
            <person name="Busman M."/>
            <person name="Brown D.W."/>
            <person name="Naumann T.A."/>
            <person name="Divon H.H."/>
            <person name="Lysoe E."/>
            <person name="Uhlig S."/>
            <person name="Proctor R.H."/>
        </authorList>
    </citation>
    <scope>NUCLEOTIDE SEQUENCE</scope>
    <source>
        <strain evidence="2">NRRL 20472</strain>
    </source>
</reference>
<gene>
    <name evidence="2" type="ORF">FSARC_3226</name>
</gene>
<dbReference type="PANTHER" id="PTHR40788:SF2">
    <property type="entry name" value="CLR5 DOMAIN-CONTAINING PROTEIN"/>
    <property type="match status" value="1"/>
</dbReference>
<comment type="caution">
    <text evidence="2">The sequence shown here is derived from an EMBL/GenBank/DDBJ whole genome shotgun (WGS) entry which is preliminary data.</text>
</comment>
<protein>
    <submittedName>
        <fullName evidence="2">Uncharacterized protein</fullName>
    </submittedName>
</protein>
<reference evidence="2" key="2">
    <citation type="submission" date="2020-05" db="EMBL/GenBank/DDBJ databases">
        <authorList>
            <person name="Kim H.-S."/>
            <person name="Proctor R.H."/>
            <person name="Brown D.W."/>
        </authorList>
    </citation>
    <scope>NUCLEOTIDE SEQUENCE</scope>
    <source>
        <strain evidence="2">NRRL 20472</strain>
    </source>
</reference>
<evidence type="ECO:0000313" key="2">
    <source>
        <dbReference type="EMBL" id="KAF4969543.1"/>
    </source>
</evidence>
<evidence type="ECO:0000313" key="3">
    <source>
        <dbReference type="Proteomes" id="UP000622797"/>
    </source>
</evidence>
<name>A0A8H4XBZ5_9HYPO</name>
<dbReference type="AlphaFoldDB" id="A0A8H4XBZ5"/>
<dbReference type="PANTHER" id="PTHR40788">
    <property type="entry name" value="CLR5 DOMAIN-CONTAINING PROTEIN-RELATED"/>
    <property type="match status" value="1"/>
</dbReference>
<accession>A0A8H4XBZ5</accession>
<dbReference type="Proteomes" id="UP000622797">
    <property type="component" value="Unassembled WGS sequence"/>
</dbReference>
<keyword evidence="3" id="KW-1185">Reference proteome</keyword>
<evidence type="ECO:0000256" key="1">
    <source>
        <dbReference type="SAM" id="MobiDB-lite"/>
    </source>
</evidence>
<dbReference type="EMBL" id="JABEXW010000158">
    <property type="protein sequence ID" value="KAF4969543.1"/>
    <property type="molecule type" value="Genomic_DNA"/>
</dbReference>
<organism evidence="2 3">
    <name type="scientific">Fusarium sarcochroum</name>
    <dbReference type="NCBI Taxonomy" id="1208366"/>
    <lineage>
        <taxon>Eukaryota</taxon>
        <taxon>Fungi</taxon>
        <taxon>Dikarya</taxon>
        <taxon>Ascomycota</taxon>
        <taxon>Pezizomycotina</taxon>
        <taxon>Sordariomycetes</taxon>
        <taxon>Hypocreomycetidae</taxon>
        <taxon>Hypocreales</taxon>
        <taxon>Nectriaceae</taxon>
        <taxon>Fusarium</taxon>
        <taxon>Fusarium lateritium species complex</taxon>
    </lineage>
</organism>
<feature type="compositionally biased region" description="Polar residues" evidence="1">
    <location>
        <begin position="399"/>
        <end position="417"/>
    </location>
</feature>
<sequence>MAAEAPYKLPASLDIERLASLLEAKMSATEDHVWSLREDPAYFAQQFLEVKDHRQEMMPDTKGNPHPVTHRIRENTLWARVVFGILVDAYANLEAFTELHRQARNLSLLQQRFQKEIQLTKDLPENYLVALLRFKYFPEQTAKGPLDKLKVAVTASPPMRKLFVREPPPDPDTTPILVKSRPRVKMDKVEQNLIWLLRILWEDDYELFLAPLPIVVDESERLLQAEPKADALISAHVIKMIAQQFETASVDHVETFKKEYTALQKPMTQLHGGFMQKRLDNAARLGEPSGGKFTYPYGKRRTKETVDALRRAEANLDIFWAKVDEVTKGRVTDFEETALCRLLSRPRILRRTAEWVEPTPTNNKTEPTLNKDLCPQTSQKLNAHDIQTKPKTKTKTKGDLSTTLPNDNNTALSQTTEPEVADAQPTFYVDARALEVFRTMFFNPEVTSTPGSIPWNDFLHAMVSTGFQIEKLYGSVWQFSPTKLDVERGIHFHEPHPKGKIPFEVARRHGRRMTRTYGWFGGMFVLKEKQ</sequence>
<dbReference type="OrthoDB" id="2922289at2759"/>